<evidence type="ECO:0000256" key="4">
    <source>
        <dbReference type="ARBA" id="ARBA00023453"/>
    </source>
</evidence>
<feature type="region of interest" description="Disordered" evidence="5">
    <location>
        <begin position="277"/>
        <end position="314"/>
    </location>
</feature>
<reference evidence="8" key="1">
    <citation type="submission" date="2013-10" db="EMBL/GenBank/DDBJ databases">
        <title>Genomic analysis of the causative agents of coccidiosis in chickens.</title>
        <authorList>
            <person name="Reid A.J."/>
            <person name="Blake D."/>
            <person name="Billington K."/>
            <person name="Browne H."/>
            <person name="Dunn M."/>
            <person name="Hung S."/>
            <person name="Kawahara F."/>
            <person name="Miranda-Saavedra D."/>
            <person name="Mourier T."/>
            <person name="Nagra H."/>
            <person name="Otto T.D."/>
            <person name="Rawlings N."/>
            <person name="Sanchez A."/>
            <person name="Sanders M."/>
            <person name="Subramaniam C."/>
            <person name="Tay Y."/>
            <person name="Dear P."/>
            <person name="Doerig C."/>
            <person name="Gruber A."/>
            <person name="Parkinson J."/>
            <person name="Shirley M."/>
            <person name="Wan K.L."/>
            <person name="Berriman M."/>
            <person name="Tomley F."/>
            <person name="Pain A."/>
        </authorList>
    </citation>
    <scope>NUCLEOTIDE SEQUENCE [LARGE SCALE GENOMIC DNA]</scope>
    <source>
        <strain evidence="8">Houghton</strain>
    </source>
</reference>
<feature type="region of interest" description="Disordered" evidence="5">
    <location>
        <begin position="54"/>
        <end position="78"/>
    </location>
</feature>
<keyword evidence="2" id="KW-0808">Transferase</keyword>
<keyword evidence="9" id="KW-1185">Reference proteome</keyword>
<dbReference type="OrthoDB" id="345986at2759"/>
<dbReference type="PROSITE" id="PS50206">
    <property type="entry name" value="RHODANESE_3"/>
    <property type="match status" value="1"/>
</dbReference>
<dbReference type="GO" id="GO:0032259">
    <property type="term" value="P:methylation"/>
    <property type="evidence" value="ECO:0007669"/>
    <property type="project" value="UniProtKB-KW"/>
</dbReference>
<reference evidence="8" key="2">
    <citation type="submission" date="2013-10" db="EMBL/GenBank/DDBJ databases">
        <authorList>
            <person name="Aslett M."/>
        </authorList>
    </citation>
    <scope>NUCLEOTIDE SEQUENCE [LARGE SCALE GENOMIC DNA]</scope>
    <source>
        <strain evidence="8">Houghton</strain>
    </source>
</reference>
<feature type="chain" id="PRO_5004675000" description="Rhodanese domain-containing protein" evidence="6">
    <location>
        <begin position="32"/>
        <end position="1097"/>
    </location>
</feature>
<dbReference type="InterPro" id="IPR036873">
    <property type="entry name" value="Rhodanese-like_dom_sf"/>
</dbReference>
<dbReference type="EMBL" id="HG712284">
    <property type="protein sequence ID" value="CDJ50535.1"/>
    <property type="molecule type" value="Genomic_DNA"/>
</dbReference>
<evidence type="ECO:0000259" key="7">
    <source>
        <dbReference type="PROSITE" id="PS50206"/>
    </source>
</evidence>
<dbReference type="SUPFAM" id="SSF53335">
    <property type="entry name" value="S-adenosyl-L-methionine-dependent methyltransferases"/>
    <property type="match status" value="1"/>
</dbReference>
<dbReference type="Gene3D" id="3.30.70.100">
    <property type="match status" value="1"/>
</dbReference>
<evidence type="ECO:0000313" key="8">
    <source>
        <dbReference type="EMBL" id="CDJ50535.1"/>
    </source>
</evidence>
<evidence type="ECO:0000256" key="5">
    <source>
        <dbReference type="SAM" id="MobiDB-lite"/>
    </source>
</evidence>
<accession>U6LRW5</accession>
<dbReference type="AlphaFoldDB" id="U6LRW5"/>
<evidence type="ECO:0000256" key="2">
    <source>
        <dbReference type="ARBA" id="ARBA00022679"/>
    </source>
</evidence>
<evidence type="ECO:0000313" key="9">
    <source>
        <dbReference type="Proteomes" id="UP000030750"/>
    </source>
</evidence>
<dbReference type="Pfam" id="PF00581">
    <property type="entry name" value="Rhodanese"/>
    <property type="match status" value="1"/>
</dbReference>
<keyword evidence="3" id="KW-0949">S-adenosyl-L-methionine</keyword>
<feature type="region of interest" description="Disordered" evidence="5">
    <location>
        <begin position="202"/>
        <end position="239"/>
    </location>
</feature>
<feature type="domain" description="Rhodanese" evidence="7">
    <location>
        <begin position="564"/>
        <end position="682"/>
    </location>
</feature>
<name>U6LRW5_9EIME</name>
<sequence>MFMLLQQMPMPLLYLLLVLWGLYDDLTGVRGYIKPARGPFLVPQTRLHERPTGQFRAFSSSSSRGCSNNRSNGSTSDEAVESECPRCVWLLADEETSPVVVGRERRIRASVFDDFHPKLSLELTEKNATACGTAVTVAVAPPTGAAPPVIEVVPVEVGIAPETKRALGLFRSSHKRHIFLPLCLLGPFDDLVGEDAHQGVAAQAGSPWEGQGTLSTRRPLQAQGPHVASRAAGDGSPPQSLLEALKEATCKALKLGADFCGGVPLQLVAQFSAPKTKCHSAQQPDSPAASQPAGQLPSRDWLDPGSEPTLHSLSSEEEALRILREHYGPLLAQYRRLPHSSACLPPSNIASDRTRSGSNVAATLRILRLPRGPRLSLHLQLEPPLPSVPFSTSGAPQDFPSPPPLHVTKTQEVGDFSTSAAPPPYQLVSLYKFFPVKSPKALAELLRALWGPRGVLGRAYVAEEGLNAQLAVPSVATSDLLGELQQVPGLEDGMQVTLDCLVAFEEYWRCPPFDALHIRPRHQVLRDGFAAPLDWTDCGEEVDASVWHRKLTEMLQQQKQQQQHARKMVLLDMRNADEYAVGHFMGAKCIDTPTFADSFLPGGPLEKALLQAGIQVPSRNATPSSSGNRGIEEDVEVLMYCTGGIRCVKAGAFLKQVLGFSRVTRLKGGILAYKNYIQSLRGACCDDPGCTSVVTEEKTPSAGVNDSSRDNAEMNDTAATTAQPQTAADRDDCERETQAQIQRRMQARHTHKKLLQQRGLWAIRAQQLLAALKHNATFESPLGTHPLVRKPEMEKAFQQEGRSAVLGPTNQDLWQWAHQVAATASSPSTLQETLLEEGRHMAKSLAGRVRGVPQFWSGHLHSRILSAISRLARPRSILEIGAFVGISSLALAEGLPLEERKPSACIGLVAIEKDPRAAASARQLISSSPWSHLITVVEADALQWLRSQPPAARNISPGQVPSQGAQLGRIPLQGGMLPEGGFDLIYLDAEKKKYADYVSCILDPQRPLLAPDGALLIDNTLWIRGHDGERKSWWEDTAAEEDAPRAKRYTKIGESMAALREALRNDPRISHVVLSAGIASGGRRSLHRDLGYPIRRQ</sequence>
<keyword evidence="6" id="KW-0732">Signal</keyword>
<dbReference type="Pfam" id="PF01596">
    <property type="entry name" value="Methyltransf_3"/>
    <property type="match status" value="2"/>
</dbReference>
<dbReference type="InterPro" id="IPR002935">
    <property type="entry name" value="SAM_O-MeTrfase"/>
</dbReference>
<dbReference type="CDD" id="cd02440">
    <property type="entry name" value="AdoMet_MTases"/>
    <property type="match status" value="1"/>
</dbReference>
<feature type="compositionally biased region" description="Low complexity" evidence="5">
    <location>
        <begin position="59"/>
        <end position="76"/>
    </location>
</feature>
<dbReference type="PANTHER" id="PTHR43846:SF1">
    <property type="entry name" value="TRNA URIDINE(34) HYDROXYLASE"/>
    <property type="match status" value="1"/>
</dbReference>
<dbReference type="Pfam" id="PF17773">
    <property type="entry name" value="UPF0176_N"/>
    <property type="match status" value="1"/>
</dbReference>
<proteinExistence type="inferred from homology"/>
<organism evidence="8 9">
    <name type="scientific">Eimeria brunetti</name>
    <dbReference type="NCBI Taxonomy" id="51314"/>
    <lineage>
        <taxon>Eukaryota</taxon>
        <taxon>Sar</taxon>
        <taxon>Alveolata</taxon>
        <taxon>Apicomplexa</taxon>
        <taxon>Conoidasida</taxon>
        <taxon>Coccidia</taxon>
        <taxon>Eucoccidiorida</taxon>
        <taxon>Eimeriorina</taxon>
        <taxon>Eimeriidae</taxon>
        <taxon>Eimeria</taxon>
    </lineage>
</organism>
<dbReference type="Gene3D" id="3.40.250.10">
    <property type="entry name" value="Rhodanese-like domain"/>
    <property type="match status" value="1"/>
</dbReference>
<evidence type="ECO:0000256" key="6">
    <source>
        <dbReference type="SAM" id="SignalP"/>
    </source>
</evidence>
<feature type="region of interest" description="Disordered" evidence="5">
    <location>
        <begin position="696"/>
        <end position="734"/>
    </location>
</feature>
<dbReference type="Proteomes" id="UP000030750">
    <property type="component" value="Unassembled WGS sequence"/>
</dbReference>
<dbReference type="PANTHER" id="PTHR43846">
    <property type="entry name" value="UPF0176 PROTEIN YCEA"/>
    <property type="match status" value="1"/>
</dbReference>
<feature type="compositionally biased region" description="Polar residues" evidence="5">
    <location>
        <begin position="279"/>
        <end position="293"/>
    </location>
</feature>
<evidence type="ECO:0000256" key="3">
    <source>
        <dbReference type="ARBA" id="ARBA00022691"/>
    </source>
</evidence>
<dbReference type="InterPro" id="IPR001763">
    <property type="entry name" value="Rhodanese-like_dom"/>
</dbReference>
<comment type="similarity">
    <text evidence="4">Belongs to the class I-like SAM-binding methyltransferase superfamily. Cation-dependent O-methyltransferase family.</text>
</comment>
<feature type="signal peptide" evidence="6">
    <location>
        <begin position="1"/>
        <end position="31"/>
    </location>
</feature>
<dbReference type="Gene3D" id="3.40.50.150">
    <property type="entry name" value="Vaccinia Virus protein VP39"/>
    <property type="match status" value="1"/>
</dbReference>
<feature type="compositionally biased region" description="Low complexity" evidence="5">
    <location>
        <begin position="716"/>
        <end position="727"/>
    </location>
</feature>
<evidence type="ECO:0000256" key="1">
    <source>
        <dbReference type="ARBA" id="ARBA00022603"/>
    </source>
</evidence>
<dbReference type="GO" id="GO:0008171">
    <property type="term" value="F:O-methyltransferase activity"/>
    <property type="evidence" value="ECO:0007669"/>
    <property type="project" value="InterPro"/>
</dbReference>
<dbReference type="VEuPathDB" id="ToxoDB:EBH_0085810"/>
<dbReference type="SMART" id="SM00450">
    <property type="entry name" value="RHOD"/>
    <property type="match status" value="1"/>
</dbReference>
<dbReference type="PROSITE" id="PS51682">
    <property type="entry name" value="SAM_OMT_I"/>
    <property type="match status" value="1"/>
</dbReference>
<dbReference type="InterPro" id="IPR040503">
    <property type="entry name" value="TRHO_N"/>
</dbReference>
<protein>
    <recommendedName>
        <fullName evidence="7">Rhodanese domain-containing protein</fullName>
    </recommendedName>
</protein>
<dbReference type="SUPFAM" id="SSF52821">
    <property type="entry name" value="Rhodanese/Cell cycle control phosphatase"/>
    <property type="match status" value="1"/>
</dbReference>
<keyword evidence="1" id="KW-0489">Methyltransferase</keyword>
<gene>
    <name evidence="8" type="ORF">EBH_0085810</name>
</gene>
<dbReference type="InterPro" id="IPR029063">
    <property type="entry name" value="SAM-dependent_MTases_sf"/>
</dbReference>